<dbReference type="SUPFAM" id="SSF53613">
    <property type="entry name" value="Ribokinase-like"/>
    <property type="match status" value="1"/>
</dbReference>
<name>A0A7V2F4B6_UNCEI</name>
<dbReference type="Pfam" id="PF00294">
    <property type="entry name" value="PfkB"/>
    <property type="match status" value="1"/>
</dbReference>
<organism evidence="2">
    <name type="scientific">Eiseniibacteriota bacterium</name>
    <dbReference type="NCBI Taxonomy" id="2212470"/>
    <lineage>
        <taxon>Bacteria</taxon>
        <taxon>Candidatus Eiseniibacteriota</taxon>
    </lineage>
</organism>
<evidence type="ECO:0000259" key="1">
    <source>
        <dbReference type="Pfam" id="PF00294"/>
    </source>
</evidence>
<accession>A0A7V2F4B6</accession>
<protein>
    <submittedName>
        <fullName evidence="2">Carbohydrate kinase</fullName>
    </submittedName>
</protein>
<dbReference type="PANTHER" id="PTHR46969">
    <property type="entry name" value="BIFUNCTIONAL PROTEIN HLDE"/>
    <property type="match status" value="1"/>
</dbReference>
<dbReference type="Proteomes" id="UP000886069">
    <property type="component" value="Unassembled WGS sequence"/>
</dbReference>
<dbReference type="EMBL" id="DSEC01000326">
    <property type="protein sequence ID" value="HER43726.1"/>
    <property type="molecule type" value="Genomic_DNA"/>
</dbReference>
<keyword evidence="2" id="KW-0418">Kinase</keyword>
<reference evidence="2" key="1">
    <citation type="journal article" date="2020" name="mSystems">
        <title>Genome- and Community-Level Interaction Insights into Carbon Utilization and Element Cycling Functions of Hydrothermarchaeota in Hydrothermal Sediment.</title>
        <authorList>
            <person name="Zhou Z."/>
            <person name="Liu Y."/>
            <person name="Xu W."/>
            <person name="Pan J."/>
            <person name="Luo Z.H."/>
            <person name="Li M."/>
        </authorList>
    </citation>
    <scope>NUCLEOTIDE SEQUENCE [LARGE SCALE GENOMIC DNA]</scope>
    <source>
        <strain evidence="2">SpSt-1233</strain>
    </source>
</reference>
<dbReference type="GO" id="GO:0033785">
    <property type="term" value="F:heptose 7-phosphate kinase activity"/>
    <property type="evidence" value="ECO:0007669"/>
    <property type="project" value="TreeGrafter"/>
</dbReference>
<dbReference type="Gene3D" id="3.40.1190.20">
    <property type="match status" value="1"/>
</dbReference>
<feature type="domain" description="Carbohydrate kinase PfkB" evidence="1">
    <location>
        <begin position="20"/>
        <end position="177"/>
    </location>
</feature>
<feature type="non-terminal residue" evidence="2">
    <location>
        <position position="183"/>
    </location>
</feature>
<dbReference type="GO" id="GO:0033786">
    <property type="term" value="F:heptose-1-phosphate adenylyltransferase activity"/>
    <property type="evidence" value="ECO:0007669"/>
    <property type="project" value="TreeGrafter"/>
</dbReference>
<evidence type="ECO:0000313" key="2">
    <source>
        <dbReference type="EMBL" id="HER43726.1"/>
    </source>
</evidence>
<keyword evidence="2" id="KW-0808">Transferase</keyword>
<dbReference type="GO" id="GO:0005829">
    <property type="term" value="C:cytosol"/>
    <property type="evidence" value="ECO:0007669"/>
    <property type="project" value="TreeGrafter"/>
</dbReference>
<dbReference type="PANTHER" id="PTHR46969:SF1">
    <property type="entry name" value="BIFUNCTIONAL PROTEIN HLDE"/>
    <property type="match status" value="1"/>
</dbReference>
<proteinExistence type="predicted"/>
<dbReference type="InterPro" id="IPR029056">
    <property type="entry name" value="Ribokinase-like"/>
</dbReference>
<gene>
    <name evidence="2" type="ORF">ENO08_04635</name>
</gene>
<sequence>MRNSLFAHEDELIASWRGKRIVVLGDMILDEFLYGVTDRVSREAPVVIVRYDGSGFAAGGAANAALNVASLGGKAVPVGFIGVDEAGARLLGILKEAGAKAAGLKVFRGRPTTNKMRVMAGDYHAQRQQMLRIDREQGVPLSPAEEKSLFDLFERELARADAVVMSDYNQGALPDRLIVRAIG</sequence>
<comment type="caution">
    <text evidence="2">The sequence shown here is derived from an EMBL/GenBank/DDBJ whole genome shotgun (WGS) entry which is preliminary data.</text>
</comment>
<dbReference type="AlphaFoldDB" id="A0A7V2F4B6"/>
<dbReference type="InterPro" id="IPR011611">
    <property type="entry name" value="PfkB_dom"/>
</dbReference>